<gene>
    <name evidence="14" type="ORF">H3Z74_16620</name>
</gene>
<dbReference type="SUPFAM" id="SSF56935">
    <property type="entry name" value="Porins"/>
    <property type="match status" value="1"/>
</dbReference>
<evidence type="ECO:0000256" key="7">
    <source>
        <dbReference type="ARBA" id="ARBA00023004"/>
    </source>
</evidence>
<keyword evidence="7" id="KW-0408">Iron</keyword>
<evidence type="ECO:0000256" key="5">
    <source>
        <dbReference type="ARBA" id="ARBA00022692"/>
    </source>
</evidence>
<dbReference type="InterPro" id="IPR036942">
    <property type="entry name" value="Beta-barrel_TonB_sf"/>
</dbReference>
<dbReference type="Pfam" id="PF00593">
    <property type="entry name" value="TonB_dep_Rec_b-barrel"/>
    <property type="match status" value="1"/>
</dbReference>
<dbReference type="KEGG" id="spap:H3Z74_16620"/>
<feature type="signal peptide" evidence="12">
    <location>
        <begin position="1"/>
        <end position="27"/>
    </location>
</feature>
<evidence type="ECO:0000256" key="6">
    <source>
        <dbReference type="ARBA" id="ARBA00022729"/>
    </source>
</evidence>
<evidence type="ECO:0000313" key="15">
    <source>
        <dbReference type="Proteomes" id="UP000516148"/>
    </source>
</evidence>
<name>A0A7H0LFA9_9SPHN</name>
<accession>A0A7H0LFA9</accession>
<evidence type="ECO:0000256" key="2">
    <source>
        <dbReference type="ARBA" id="ARBA00022448"/>
    </source>
</evidence>
<keyword evidence="8" id="KW-0406">Ion transport</keyword>
<keyword evidence="9" id="KW-0798">TonB box</keyword>
<keyword evidence="6 12" id="KW-0732">Signal</keyword>
<keyword evidence="14" id="KW-0675">Receptor</keyword>
<organism evidence="14 15">
    <name type="scientific">Sphingomonas alpina</name>
    <dbReference type="NCBI Taxonomy" id="653931"/>
    <lineage>
        <taxon>Bacteria</taxon>
        <taxon>Pseudomonadati</taxon>
        <taxon>Pseudomonadota</taxon>
        <taxon>Alphaproteobacteria</taxon>
        <taxon>Sphingomonadales</taxon>
        <taxon>Sphingomonadaceae</taxon>
        <taxon>Sphingomonas</taxon>
    </lineage>
</organism>
<dbReference type="GO" id="GO:0015344">
    <property type="term" value="F:siderophore uptake transmembrane transporter activity"/>
    <property type="evidence" value="ECO:0007669"/>
    <property type="project" value="TreeGrafter"/>
</dbReference>
<keyword evidence="3" id="KW-1134">Transmembrane beta strand</keyword>
<dbReference type="InterPro" id="IPR000531">
    <property type="entry name" value="Beta-barrel_TonB"/>
</dbReference>
<dbReference type="AlphaFoldDB" id="A0A7H0LFA9"/>
<keyword evidence="4" id="KW-0410">Iron transport</keyword>
<keyword evidence="11" id="KW-0998">Cell outer membrane</keyword>
<proteinExistence type="predicted"/>
<evidence type="ECO:0000256" key="9">
    <source>
        <dbReference type="ARBA" id="ARBA00023077"/>
    </source>
</evidence>
<keyword evidence="10" id="KW-0472">Membrane</keyword>
<dbReference type="PANTHER" id="PTHR32552:SF68">
    <property type="entry name" value="FERRICHROME OUTER MEMBRANE TRANSPORTER_PHAGE RECEPTOR"/>
    <property type="match status" value="1"/>
</dbReference>
<evidence type="ECO:0000313" key="14">
    <source>
        <dbReference type="EMBL" id="QNQ08362.1"/>
    </source>
</evidence>
<evidence type="ECO:0000256" key="1">
    <source>
        <dbReference type="ARBA" id="ARBA00004571"/>
    </source>
</evidence>
<evidence type="ECO:0000259" key="13">
    <source>
        <dbReference type="Pfam" id="PF00593"/>
    </source>
</evidence>
<protein>
    <submittedName>
        <fullName evidence="14">TonB-dependent receptor</fullName>
    </submittedName>
</protein>
<evidence type="ECO:0000256" key="4">
    <source>
        <dbReference type="ARBA" id="ARBA00022496"/>
    </source>
</evidence>
<keyword evidence="5" id="KW-0812">Transmembrane</keyword>
<evidence type="ECO:0000256" key="10">
    <source>
        <dbReference type="ARBA" id="ARBA00023136"/>
    </source>
</evidence>
<keyword evidence="2" id="KW-0813">Transport</keyword>
<dbReference type="PANTHER" id="PTHR32552">
    <property type="entry name" value="FERRICHROME IRON RECEPTOR-RELATED"/>
    <property type="match status" value="1"/>
</dbReference>
<dbReference type="GO" id="GO:0009279">
    <property type="term" value="C:cell outer membrane"/>
    <property type="evidence" value="ECO:0007669"/>
    <property type="project" value="UniProtKB-SubCell"/>
</dbReference>
<dbReference type="InterPro" id="IPR039426">
    <property type="entry name" value="TonB-dep_rcpt-like"/>
</dbReference>
<dbReference type="Gene3D" id="2.40.170.20">
    <property type="entry name" value="TonB-dependent receptor, beta-barrel domain"/>
    <property type="match status" value="1"/>
</dbReference>
<keyword evidence="15" id="KW-1185">Reference proteome</keyword>
<feature type="chain" id="PRO_5029002600" evidence="12">
    <location>
        <begin position="28"/>
        <end position="643"/>
    </location>
</feature>
<comment type="subcellular location">
    <subcellularLocation>
        <location evidence="1">Cell outer membrane</location>
        <topology evidence="1">Multi-pass membrane protein</topology>
    </subcellularLocation>
</comment>
<sequence>MALHSSCLAPIPLMLAIAGLTPAPALAQRVQDNAVTDAEDAFGSNDGGEELGIYGPTDVRGFSPIDAGNVRLEGLYIDRQGDLSPRLVEGNRIRIGPSAIGYPFPSPSGIVDYRLRTPGARLAVSAVTQVHSFGGALIEVDAQVPLAGETLGLGIGVSQAHNEYASGNNADILSTALIGVWRPAPSITIKPFWSRVRIVDEDIFPIIIGNGVTPPPRMRRRQFVGQHWADVETERFNYGAIGQGRIGDFNVRAGAFRSVTRILESHSVLLDAAPPGTLAARRVVGAPPRANASTSGEIGVSRGFGSKTAQHELMLTVRARAQQRRYGGSDSVSIGAAPFDTPLYVPRPTFDFGRSSDDRVRQWTVGVGYLGRITGLGQVSLGLQRSDYRKAVTAPGGPLPVSRDTPWLFNLAATVDITPVIALYGGYTRGLEESDVAPETASNRDEAPPAIRTRQIDAGVRLRLGPMTLIAGGFDIAKPYYGLDSANLFRDLGTITHRGVELSLNGSPVRGLTIVGGGVLLDARVSGVEVASGVIGKRPIGTATHTLIGSLDWRPVRFDAFSIDLGVEHRGPSLGDAANLVKVRPYTTIDLGVRYRFRLGGRAALARLRATNLFNSDGWDVNGNNAFTYIQSRQLIARLAVDF</sequence>
<evidence type="ECO:0000256" key="8">
    <source>
        <dbReference type="ARBA" id="ARBA00023065"/>
    </source>
</evidence>
<evidence type="ECO:0000256" key="12">
    <source>
        <dbReference type="SAM" id="SignalP"/>
    </source>
</evidence>
<evidence type="ECO:0000256" key="3">
    <source>
        <dbReference type="ARBA" id="ARBA00022452"/>
    </source>
</evidence>
<dbReference type="RefSeq" id="WP_187760690.1">
    <property type="nucleotide sequence ID" value="NZ_CP061038.1"/>
</dbReference>
<feature type="domain" description="TonB-dependent receptor-like beta-barrel" evidence="13">
    <location>
        <begin position="221"/>
        <end position="613"/>
    </location>
</feature>
<dbReference type="Proteomes" id="UP000516148">
    <property type="component" value="Chromosome"/>
</dbReference>
<evidence type="ECO:0000256" key="11">
    <source>
        <dbReference type="ARBA" id="ARBA00023237"/>
    </source>
</evidence>
<dbReference type="EMBL" id="CP061038">
    <property type="protein sequence ID" value="QNQ08362.1"/>
    <property type="molecule type" value="Genomic_DNA"/>
</dbReference>
<reference evidence="14 15" key="1">
    <citation type="submission" date="2020-09" db="EMBL/GenBank/DDBJ databases">
        <title>Sphingomonas sp., a new species isolated from pork steak.</title>
        <authorList>
            <person name="Heidler von Heilborn D."/>
        </authorList>
    </citation>
    <scope>NUCLEOTIDE SEQUENCE [LARGE SCALE GENOMIC DNA]</scope>
    <source>
        <strain evidence="15">S8-3T</strain>
    </source>
</reference>